<accession>A0A095TMZ7</accession>
<dbReference type="PANTHER" id="PTHR43133">
    <property type="entry name" value="RNA POLYMERASE ECF-TYPE SIGMA FACTO"/>
    <property type="match status" value="1"/>
</dbReference>
<dbReference type="Pfam" id="PF04542">
    <property type="entry name" value="Sigma70_r2"/>
    <property type="match status" value="1"/>
</dbReference>
<protein>
    <submittedName>
        <fullName evidence="7">RNA polymerase ECF-type sigma factor</fullName>
    </submittedName>
</protein>
<dbReference type="Proteomes" id="UP000029444">
    <property type="component" value="Unassembled WGS sequence"/>
</dbReference>
<evidence type="ECO:0000256" key="4">
    <source>
        <dbReference type="ARBA" id="ARBA00023163"/>
    </source>
</evidence>
<comment type="caution">
    <text evidence="7">The sequence shown here is derived from an EMBL/GenBank/DDBJ whole genome shotgun (WGS) entry which is preliminary data.</text>
</comment>
<evidence type="ECO:0000313" key="8">
    <source>
        <dbReference type="Proteomes" id="UP000029444"/>
    </source>
</evidence>
<dbReference type="RefSeq" id="WP_052041642.1">
    <property type="nucleotide sequence ID" value="NZ_ARXV01000014.1"/>
</dbReference>
<dbReference type="SUPFAM" id="SSF88659">
    <property type="entry name" value="Sigma3 and sigma4 domains of RNA polymerase sigma factors"/>
    <property type="match status" value="1"/>
</dbReference>
<dbReference type="InterPro" id="IPR039425">
    <property type="entry name" value="RNA_pol_sigma-70-like"/>
</dbReference>
<dbReference type="GO" id="GO:0016987">
    <property type="term" value="F:sigma factor activity"/>
    <property type="evidence" value="ECO:0007669"/>
    <property type="project" value="UniProtKB-KW"/>
</dbReference>
<dbReference type="InterPro" id="IPR007627">
    <property type="entry name" value="RNA_pol_sigma70_r2"/>
</dbReference>
<dbReference type="GO" id="GO:0006352">
    <property type="term" value="P:DNA-templated transcription initiation"/>
    <property type="evidence" value="ECO:0007669"/>
    <property type="project" value="InterPro"/>
</dbReference>
<evidence type="ECO:0000313" key="7">
    <source>
        <dbReference type="EMBL" id="KGD63798.1"/>
    </source>
</evidence>
<dbReference type="NCBIfam" id="TIGR02937">
    <property type="entry name" value="sigma70-ECF"/>
    <property type="match status" value="1"/>
</dbReference>
<dbReference type="PATRIC" id="fig|1177154.3.peg.3046"/>
<keyword evidence="4" id="KW-0804">Transcription</keyword>
<dbReference type="Pfam" id="PF08281">
    <property type="entry name" value="Sigma70_r4_2"/>
    <property type="match status" value="1"/>
</dbReference>
<keyword evidence="3" id="KW-0731">Sigma factor</keyword>
<dbReference type="Gene3D" id="1.10.1740.10">
    <property type="match status" value="1"/>
</dbReference>
<reference evidence="7 8" key="1">
    <citation type="submission" date="2012-09" db="EMBL/GenBank/DDBJ databases">
        <title>Genome Sequence of alkane-degrading Bacterium Alcanivorax sp. 19-m-6.</title>
        <authorList>
            <person name="Lai Q."/>
            <person name="Shao Z."/>
        </authorList>
    </citation>
    <scope>NUCLEOTIDE SEQUENCE [LARGE SCALE GENOMIC DNA]</scope>
    <source>
        <strain evidence="7 8">19-m-6</strain>
    </source>
</reference>
<comment type="similarity">
    <text evidence="1">Belongs to the sigma-70 factor family. ECF subfamily.</text>
</comment>
<dbReference type="InterPro" id="IPR036388">
    <property type="entry name" value="WH-like_DNA-bd_sf"/>
</dbReference>
<evidence type="ECO:0000256" key="2">
    <source>
        <dbReference type="ARBA" id="ARBA00023015"/>
    </source>
</evidence>
<dbReference type="PANTHER" id="PTHR43133:SF32">
    <property type="entry name" value="BLR3042 PROTEIN"/>
    <property type="match status" value="1"/>
</dbReference>
<dbReference type="Gene3D" id="1.10.10.10">
    <property type="entry name" value="Winged helix-like DNA-binding domain superfamily/Winged helix DNA-binding domain"/>
    <property type="match status" value="1"/>
</dbReference>
<sequence>MTDSVAEEQALLQAVADGDQRALQTLYRRWQPRLQYYVQSRLGGDAAAAQDVVHEVMLDVWRQAGRFEGRSKPLTWAMSMAHNKLVDYLRKWSREDSHDNVPEPEDHDEGDTAAAIQGSQEAAYLHHCIRQLPDGQRDAIQLAFFDDMAYPDIAEVIDCPLGTVKTRIFHARAQLKRCLSALMKGLCSLDEPDGCSPRPS</sequence>
<name>A0A095TMZ7_9GAMM</name>
<keyword evidence="8" id="KW-1185">Reference proteome</keyword>
<dbReference type="SUPFAM" id="SSF88946">
    <property type="entry name" value="Sigma2 domain of RNA polymerase sigma factors"/>
    <property type="match status" value="1"/>
</dbReference>
<keyword evidence="2" id="KW-0805">Transcription regulation</keyword>
<dbReference type="InterPro" id="IPR013324">
    <property type="entry name" value="RNA_pol_sigma_r3/r4-like"/>
</dbReference>
<dbReference type="InterPro" id="IPR013249">
    <property type="entry name" value="RNA_pol_sigma70_r4_t2"/>
</dbReference>
<dbReference type="eggNOG" id="COG1595">
    <property type="taxonomic scope" value="Bacteria"/>
</dbReference>
<evidence type="ECO:0000256" key="3">
    <source>
        <dbReference type="ARBA" id="ARBA00023082"/>
    </source>
</evidence>
<dbReference type="InterPro" id="IPR013325">
    <property type="entry name" value="RNA_pol_sigma_r2"/>
</dbReference>
<dbReference type="CDD" id="cd06171">
    <property type="entry name" value="Sigma70_r4"/>
    <property type="match status" value="1"/>
</dbReference>
<feature type="domain" description="RNA polymerase sigma-70 region 2" evidence="5">
    <location>
        <begin position="26"/>
        <end position="94"/>
    </location>
</feature>
<organism evidence="7 8">
    <name type="scientific">Alcanivorax nanhaiticus</name>
    <dbReference type="NCBI Taxonomy" id="1177154"/>
    <lineage>
        <taxon>Bacteria</taxon>
        <taxon>Pseudomonadati</taxon>
        <taxon>Pseudomonadota</taxon>
        <taxon>Gammaproteobacteria</taxon>
        <taxon>Oceanospirillales</taxon>
        <taxon>Alcanivoracaceae</taxon>
        <taxon>Alcanivorax</taxon>
    </lineage>
</organism>
<gene>
    <name evidence="7" type="ORF">Y5S_03005</name>
</gene>
<proteinExistence type="inferred from homology"/>
<evidence type="ECO:0000259" key="6">
    <source>
        <dbReference type="Pfam" id="PF08281"/>
    </source>
</evidence>
<dbReference type="EMBL" id="ARXV01000014">
    <property type="protein sequence ID" value="KGD63798.1"/>
    <property type="molecule type" value="Genomic_DNA"/>
</dbReference>
<dbReference type="InterPro" id="IPR014284">
    <property type="entry name" value="RNA_pol_sigma-70_dom"/>
</dbReference>
<feature type="domain" description="RNA polymerase sigma factor 70 region 4 type 2" evidence="6">
    <location>
        <begin position="124"/>
        <end position="175"/>
    </location>
</feature>
<evidence type="ECO:0000256" key="1">
    <source>
        <dbReference type="ARBA" id="ARBA00010641"/>
    </source>
</evidence>
<evidence type="ECO:0000259" key="5">
    <source>
        <dbReference type="Pfam" id="PF04542"/>
    </source>
</evidence>
<dbReference type="GO" id="GO:0003677">
    <property type="term" value="F:DNA binding"/>
    <property type="evidence" value="ECO:0007669"/>
    <property type="project" value="InterPro"/>
</dbReference>
<dbReference type="STRING" id="1177154.Y5S_03005"/>
<dbReference type="AlphaFoldDB" id="A0A095TMZ7"/>